<dbReference type="EMBL" id="AP011532">
    <property type="protein sequence ID" value="BAI61427.1"/>
    <property type="molecule type" value="Genomic_DNA"/>
</dbReference>
<dbReference type="RefSeq" id="WP_012900106.1">
    <property type="nucleotide sequence ID" value="NC_013665.1"/>
</dbReference>
<keyword evidence="2" id="KW-1185">Reference proteome</keyword>
<protein>
    <submittedName>
        <fullName evidence="1">Uncharacterized protein</fullName>
    </submittedName>
</protein>
<dbReference type="KEGG" id="mpd:MCP_1355"/>
<dbReference type="AlphaFoldDB" id="D1YYA5"/>
<sequence length="174" mass="20122">MVMPQMRCPGCGEETFDDELIMGKCPLCGARIKEHKEAPSGGSPDADSFITCVPDYDEMPFDMDPSMMDRMYDFFGDIFTDVERMLLISCIAYDISQNTGLELKQARRVAREVIDQEQAEFEFEVKPEWYDEFKIKKCSKCGRYHLMVGKKLLKGWIKDDDADYDIVFVCRRCA</sequence>
<dbReference type="GeneID" id="8681320"/>
<dbReference type="Proteomes" id="UP000001882">
    <property type="component" value="Chromosome"/>
</dbReference>
<proteinExistence type="predicted"/>
<reference evidence="2" key="3">
    <citation type="journal article" date="2011" name="PLoS ONE">
        <title>Genome sequence of a mesophilic hydrogenotrophic methanogen Methanocella paludicola, the first cultivated representative of the order Methanocellales.</title>
        <authorList>
            <person name="Sakai S."/>
            <person name="Takaki Y."/>
            <person name="Shimamura S."/>
            <person name="Sekine M."/>
            <person name="Tajima T."/>
            <person name="Kosugi H."/>
            <person name="Ichikawa N."/>
            <person name="Tasumi E."/>
            <person name="Hiraki A.T."/>
            <person name="Shimizu A."/>
            <person name="Kato Y."/>
            <person name="Nishiko R."/>
            <person name="Mori K."/>
            <person name="Fujita N."/>
            <person name="Imachi H."/>
            <person name="Takai K."/>
        </authorList>
    </citation>
    <scope>NUCLEOTIDE SEQUENCE [LARGE SCALE GENOMIC DNA]</scope>
    <source>
        <strain evidence="2">DSM 17711 / JCM 13418 / NBRC 101707 / SANAE</strain>
    </source>
</reference>
<accession>D1YYA5</accession>
<name>D1YYA5_METPS</name>
<reference evidence="1 2" key="1">
    <citation type="journal article" date="2007" name="Appl. Environ. Microbiol.">
        <title>Isolation of key methanogens for global methane emission from rice paddy fields: a novel isolate affiliated with the clone cluster rice cluster I.</title>
        <authorList>
            <person name="Sakai S."/>
            <person name="Imachi H."/>
            <person name="Sekiguchi Y."/>
            <person name="Ohashi A."/>
            <person name="Harada H."/>
            <person name="Kamagata Y."/>
        </authorList>
    </citation>
    <scope>NUCLEOTIDE SEQUENCE [LARGE SCALE GENOMIC DNA]</scope>
    <source>
        <strain evidence="2">DSM 17711 / JCM 13418 / NBRC 101707 / SANAE</strain>
    </source>
</reference>
<dbReference type="eggNOG" id="arCOG07449">
    <property type="taxonomic scope" value="Archaea"/>
</dbReference>
<organism evidence="1 2">
    <name type="scientific">Methanocella paludicola (strain DSM 17711 / JCM 13418 / NBRC 101707 / SANAE)</name>
    <dbReference type="NCBI Taxonomy" id="304371"/>
    <lineage>
        <taxon>Archaea</taxon>
        <taxon>Methanobacteriati</taxon>
        <taxon>Methanobacteriota</taxon>
        <taxon>Stenosarchaea group</taxon>
        <taxon>Methanomicrobia</taxon>
        <taxon>Methanocellales</taxon>
        <taxon>Methanocellaceae</taxon>
        <taxon>Methanocella</taxon>
    </lineage>
</organism>
<evidence type="ECO:0000313" key="2">
    <source>
        <dbReference type="Proteomes" id="UP000001882"/>
    </source>
</evidence>
<evidence type="ECO:0000313" key="1">
    <source>
        <dbReference type="EMBL" id="BAI61427.1"/>
    </source>
</evidence>
<reference evidence="1 2" key="2">
    <citation type="journal article" date="2008" name="Int. J. Syst. Evol. Microbiol.">
        <title>Methanocella paludicola gen. nov., sp. nov., a methane-producing archaeon, the first isolate of the lineage 'Rice Cluster I', and proposal of the new archaeal order Methanocellales ord. nov.</title>
        <authorList>
            <person name="Sakai S."/>
            <person name="Imachi H."/>
            <person name="Hanada S."/>
            <person name="Ohashi A."/>
            <person name="Harada H."/>
            <person name="Kamagata Y."/>
        </authorList>
    </citation>
    <scope>NUCLEOTIDE SEQUENCE [LARGE SCALE GENOMIC DNA]</scope>
    <source>
        <strain evidence="2">DSM 17711 / JCM 13418 / NBRC 101707 / SANAE</strain>
    </source>
</reference>
<dbReference type="InParanoid" id="D1YYA5"/>
<dbReference type="STRING" id="304371.MCP_1355"/>
<gene>
    <name evidence="1" type="ordered locus">MCP_1355</name>
</gene>